<protein>
    <recommendedName>
        <fullName evidence="2">Galectin</fullName>
    </recommendedName>
</protein>
<name>A0A7E4VXI4_PANRE</name>
<feature type="domain" description="Galectin" evidence="4">
    <location>
        <begin position="206"/>
        <end position="332"/>
    </location>
</feature>
<evidence type="ECO:0000313" key="6">
    <source>
        <dbReference type="WBParaSite" id="Pan_g4203.t1"/>
    </source>
</evidence>
<keyword evidence="3" id="KW-0732">Signal</keyword>
<feature type="chain" id="PRO_5028935198" description="Galectin" evidence="3">
    <location>
        <begin position="22"/>
        <end position="336"/>
    </location>
</feature>
<dbReference type="InterPro" id="IPR013320">
    <property type="entry name" value="ConA-like_dom_sf"/>
</dbReference>
<dbReference type="PANTHER" id="PTHR11346:SF189">
    <property type="entry name" value="GALECTIN"/>
    <property type="match status" value="1"/>
</dbReference>
<feature type="signal peptide" evidence="3">
    <location>
        <begin position="1"/>
        <end position="21"/>
    </location>
</feature>
<dbReference type="SMART" id="SM00908">
    <property type="entry name" value="Gal-bind_lectin"/>
    <property type="match status" value="2"/>
</dbReference>
<proteinExistence type="predicted"/>
<reference evidence="5" key="1">
    <citation type="journal article" date="2013" name="Genetics">
        <title>The draft genome and transcriptome of Panagrellus redivivus are shaped by the harsh demands of a free-living lifestyle.</title>
        <authorList>
            <person name="Srinivasan J."/>
            <person name="Dillman A.R."/>
            <person name="Macchietto M.G."/>
            <person name="Heikkinen L."/>
            <person name="Lakso M."/>
            <person name="Fracchia K.M."/>
            <person name="Antoshechkin I."/>
            <person name="Mortazavi A."/>
            <person name="Wong G."/>
            <person name="Sternberg P.W."/>
        </authorList>
    </citation>
    <scope>NUCLEOTIDE SEQUENCE [LARGE SCALE GENOMIC DNA]</scope>
    <source>
        <strain evidence="5">MT8872</strain>
    </source>
</reference>
<evidence type="ECO:0000256" key="2">
    <source>
        <dbReference type="RuleBase" id="RU102079"/>
    </source>
</evidence>
<evidence type="ECO:0000313" key="5">
    <source>
        <dbReference type="Proteomes" id="UP000492821"/>
    </source>
</evidence>
<dbReference type="InterPro" id="IPR044156">
    <property type="entry name" value="Galectin-like"/>
</dbReference>
<dbReference type="PANTHER" id="PTHR11346">
    <property type="entry name" value="GALECTIN"/>
    <property type="match status" value="1"/>
</dbReference>
<dbReference type="GO" id="GO:0030246">
    <property type="term" value="F:carbohydrate binding"/>
    <property type="evidence" value="ECO:0007669"/>
    <property type="project" value="UniProtKB-UniRule"/>
</dbReference>
<sequence>MFTVSALTVAFSMLLAAFVEADDKVYPFVANQSCPHKAWTADPFGFHESDAPNAPLRPAGTSPFILRLPDRLYAGQTIFIDGKTAENPILISFNLLAGTTDVSDNNGEVAMHWTQQYTYGLGFVTVKINGQWDPNVLQIGLLPANKEFKIALRVLEDSFEIFKEGVRFDFFAHKVPIDIIDHIEIIGDVEINALRVVGRHFPFPFRTKFHGTNLMLNDRIRIEGRSCSWFLFSILDAKKEVAFQWFVNISAKKTTRNAVVNGTWGQNEKDGPWYFPPEGYIFVLEIVNEEEHLSLMVNGNAFATFKHRVPNPKEDYVFFEYTDEEFDVLTLEVCSD</sequence>
<keyword evidence="1 2" id="KW-0430">Lectin</keyword>
<dbReference type="InterPro" id="IPR001079">
    <property type="entry name" value="Galectin_CRD"/>
</dbReference>
<dbReference type="PROSITE" id="PS51304">
    <property type="entry name" value="GALECTIN"/>
    <property type="match status" value="2"/>
</dbReference>
<accession>A0A7E4VXI4</accession>
<evidence type="ECO:0000256" key="3">
    <source>
        <dbReference type="SAM" id="SignalP"/>
    </source>
</evidence>
<dbReference type="SMART" id="SM00276">
    <property type="entry name" value="GLECT"/>
    <property type="match status" value="2"/>
</dbReference>
<dbReference type="Proteomes" id="UP000492821">
    <property type="component" value="Unassembled WGS sequence"/>
</dbReference>
<dbReference type="SUPFAM" id="SSF49899">
    <property type="entry name" value="Concanavalin A-like lectins/glucanases"/>
    <property type="match status" value="2"/>
</dbReference>
<evidence type="ECO:0000256" key="1">
    <source>
        <dbReference type="ARBA" id="ARBA00022734"/>
    </source>
</evidence>
<dbReference type="AlphaFoldDB" id="A0A7E4VXI4"/>
<reference evidence="6" key="2">
    <citation type="submission" date="2020-10" db="UniProtKB">
        <authorList>
            <consortium name="WormBaseParasite"/>
        </authorList>
    </citation>
    <scope>IDENTIFICATION</scope>
</reference>
<dbReference type="WBParaSite" id="Pan_g4203.t1">
    <property type="protein sequence ID" value="Pan_g4203.t1"/>
    <property type="gene ID" value="Pan_g4203"/>
</dbReference>
<organism evidence="5 6">
    <name type="scientific">Panagrellus redivivus</name>
    <name type="common">Microworm</name>
    <dbReference type="NCBI Taxonomy" id="6233"/>
    <lineage>
        <taxon>Eukaryota</taxon>
        <taxon>Metazoa</taxon>
        <taxon>Ecdysozoa</taxon>
        <taxon>Nematoda</taxon>
        <taxon>Chromadorea</taxon>
        <taxon>Rhabditida</taxon>
        <taxon>Tylenchina</taxon>
        <taxon>Panagrolaimomorpha</taxon>
        <taxon>Panagrolaimoidea</taxon>
        <taxon>Panagrolaimidae</taxon>
        <taxon>Panagrellus</taxon>
    </lineage>
</organism>
<feature type="domain" description="Galectin" evidence="4">
    <location>
        <begin position="64"/>
        <end position="197"/>
    </location>
</feature>
<dbReference type="Gene3D" id="2.60.120.200">
    <property type="match status" value="2"/>
</dbReference>
<dbReference type="Pfam" id="PF00337">
    <property type="entry name" value="Gal-bind_lectin"/>
    <property type="match status" value="2"/>
</dbReference>
<evidence type="ECO:0000259" key="4">
    <source>
        <dbReference type="PROSITE" id="PS51304"/>
    </source>
</evidence>
<keyword evidence="5" id="KW-1185">Reference proteome</keyword>